<comment type="similarity">
    <text evidence="1">Belongs to the peptidase S1 family.</text>
</comment>
<dbReference type="SMART" id="SM00020">
    <property type="entry name" value="Tryp_SPc"/>
    <property type="match status" value="1"/>
</dbReference>
<evidence type="ECO:0000256" key="6">
    <source>
        <dbReference type="RuleBase" id="RU363034"/>
    </source>
</evidence>
<dbReference type="SUPFAM" id="SSF50494">
    <property type="entry name" value="Trypsin-like serine proteases"/>
    <property type="match status" value="1"/>
</dbReference>
<proteinExistence type="inferred from homology"/>
<dbReference type="MEROPS" id="S01.110"/>
<dbReference type="FunFam" id="2.40.10.10:FF:000036">
    <property type="entry name" value="Trypsin beta"/>
    <property type="match status" value="1"/>
</dbReference>
<dbReference type="AlphaFoldDB" id="C1N302"/>
<dbReference type="STRING" id="564608.C1N302"/>
<dbReference type="InterPro" id="IPR001254">
    <property type="entry name" value="Trypsin_dom"/>
</dbReference>
<dbReference type="eggNOG" id="KOG3627">
    <property type="taxonomic scope" value="Eukaryota"/>
</dbReference>
<dbReference type="PROSITE" id="PS00134">
    <property type="entry name" value="TRYPSIN_HIS"/>
    <property type="match status" value="1"/>
</dbReference>
<dbReference type="GO" id="GO:0006508">
    <property type="term" value="P:proteolysis"/>
    <property type="evidence" value="ECO:0007669"/>
    <property type="project" value="UniProtKB-KW"/>
</dbReference>
<dbReference type="InterPro" id="IPR018114">
    <property type="entry name" value="TRYPSIN_HIS"/>
</dbReference>
<dbReference type="InterPro" id="IPR043504">
    <property type="entry name" value="Peptidase_S1_PA_chymotrypsin"/>
</dbReference>
<dbReference type="EMBL" id="GG663746">
    <property type="protein sequence ID" value="EEH53111.1"/>
    <property type="molecule type" value="Genomic_DNA"/>
</dbReference>
<dbReference type="PANTHER" id="PTHR24276">
    <property type="entry name" value="POLYSERASE-RELATED"/>
    <property type="match status" value="1"/>
</dbReference>
<evidence type="ECO:0000256" key="1">
    <source>
        <dbReference type="ARBA" id="ARBA00007664"/>
    </source>
</evidence>
<keyword evidence="2 6" id="KW-0645">Protease</keyword>
<evidence type="ECO:0000313" key="9">
    <source>
        <dbReference type="Proteomes" id="UP000001876"/>
    </source>
</evidence>
<dbReference type="GO" id="GO:0004252">
    <property type="term" value="F:serine-type endopeptidase activity"/>
    <property type="evidence" value="ECO:0007669"/>
    <property type="project" value="InterPro"/>
</dbReference>
<evidence type="ECO:0000256" key="4">
    <source>
        <dbReference type="ARBA" id="ARBA00022825"/>
    </source>
</evidence>
<keyword evidence="4 6" id="KW-0720">Serine protease</keyword>
<dbReference type="InterPro" id="IPR001314">
    <property type="entry name" value="Peptidase_S1A"/>
</dbReference>
<keyword evidence="5" id="KW-1015">Disulfide bond</keyword>
<feature type="non-terminal residue" evidence="8">
    <location>
        <position position="194"/>
    </location>
</feature>
<dbReference type="PANTHER" id="PTHR24276:SF98">
    <property type="entry name" value="FI18310P1-RELATED"/>
    <property type="match status" value="1"/>
</dbReference>
<reference evidence="8 9" key="1">
    <citation type="journal article" date="2009" name="Science">
        <title>Green evolution and dynamic adaptations revealed by genomes of the marine picoeukaryotes Micromonas.</title>
        <authorList>
            <person name="Worden A.Z."/>
            <person name="Lee J.H."/>
            <person name="Mock T."/>
            <person name="Rouze P."/>
            <person name="Simmons M.P."/>
            <person name="Aerts A.L."/>
            <person name="Allen A.E."/>
            <person name="Cuvelier M.L."/>
            <person name="Derelle E."/>
            <person name="Everett M.V."/>
            <person name="Foulon E."/>
            <person name="Grimwood J."/>
            <person name="Gundlach H."/>
            <person name="Henrissat B."/>
            <person name="Napoli C."/>
            <person name="McDonald S.M."/>
            <person name="Parker M.S."/>
            <person name="Rombauts S."/>
            <person name="Salamov A."/>
            <person name="Von Dassow P."/>
            <person name="Badger J.H."/>
            <person name="Coutinho P.M."/>
            <person name="Demir E."/>
            <person name="Dubchak I."/>
            <person name="Gentemann C."/>
            <person name="Eikrem W."/>
            <person name="Gready J.E."/>
            <person name="John U."/>
            <person name="Lanier W."/>
            <person name="Lindquist E.A."/>
            <person name="Lucas S."/>
            <person name="Mayer K.F."/>
            <person name="Moreau H."/>
            <person name="Not F."/>
            <person name="Otillar R."/>
            <person name="Panaud O."/>
            <person name="Pangilinan J."/>
            <person name="Paulsen I."/>
            <person name="Piegu B."/>
            <person name="Poliakov A."/>
            <person name="Robbens S."/>
            <person name="Schmutz J."/>
            <person name="Toulza E."/>
            <person name="Wyss T."/>
            <person name="Zelensky A."/>
            <person name="Zhou K."/>
            <person name="Armbrust E.V."/>
            <person name="Bhattacharya D."/>
            <person name="Goodenough U.W."/>
            <person name="Van de Peer Y."/>
            <person name="Grigoriev I.V."/>
        </authorList>
    </citation>
    <scope>NUCLEOTIDE SEQUENCE [LARGE SCALE GENOMIC DNA]</scope>
    <source>
        <strain evidence="8 9">CCMP1545</strain>
    </source>
</reference>
<dbReference type="GeneID" id="9687966"/>
<dbReference type="Proteomes" id="UP000001876">
    <property type="component" value="Unassembled WGS sequence"/>
</dbReference>
<evidence type="ECO:0000256" key="3">
    <source>
        <dbReference type="ARBA" id="ARBA00022801"/>
    </source>
</evidence>
<dbReference type="KEGG" id="mpp:MICPUCDRAFT_11334"/>
<feature type="non-terminal residue" evidence="8">
    <location>
        <position position="1"/>
    </location>
</feature>
<dbReference type="PROSITE" id="PS00135">
    <property type="entry name" value="TRYPSIN_SER"/>
    <property type="match status" value="1"/>
</dbReference>
<organism evidence="9">
    <name type="scientific">Micromonas pusilla (strain CCMP1545)</name>
    <name type="common">Picoplanktonic green alga</name>
    <dbReference type="NCBI Taxonomy" id="564608"/>
    <lineage>
        <taxon>Eukaryota</taxon>
        <taxon>Viridiplantae</taxon>
        <taxon>Chlorophyta</taxon>
        <taxon>Mamiellophyceae</taxon>
        <taxon>Mamiellales</taxon>
        <taxon>Mamiellaceae</taxon>
        <taxon>Micromonas</taxon>
    </lineage>
</organism>
<evidence type="ECO:0000256" key="5">
    <source>
        <dbReference type="ARBA" id="ARBA00023157"/>
    </source>
</evidence>
<dbReference type="PRINTS" id="PR00722">
    <property type="entry name" value="CHYMOTRYPSIN"/>
</dbReference>
<dbReference type="InterPro" id="IPR050430">
    <property type="entry name" value="Peptidase_S1"/>
</dbReference>
<accession>C1N302</accession>
<dbReference type="OMA" id="TWINQVI"/>
<evidence type="ECO:0000259" key="7">
    <source>
        <dbReference type="PROSITE" id="PS50240"/>
    </source>
</evidence>
<protein>
    <submittedName>
        <fullName evidence="8">Predicted protein</fullName>
    </submittedName>
</protein>
<evidence type="ECO:0000256" key="2">
    <source>
        <dbReference type="ARBA" id="ARBA00022670"/>
    </source>
</evidence>
<dbReference type="PROSITE" id="PS50240">
    <property type="entry name" value="TRYPSIN_DOM"/>
    <property type="match status" value="1"/>
</dbReference>
<keyword evidence="3 6" id="KW-0378">Hydrolase</keyword>
<dbReference type="OrthoDB" id="512168at2759"/>
<name>C1N302_MICPC</name>
<keyword evidence="9" id="KW-1185">Reference proteome</keyword>
<sequence>FGCGASLVAPNKMLSAAHCDLKVRYSWAEAAAVNWHDRTLTNDARAEFIKIARVEHHPLYDADTLAYDLAIVTLEEDSAIAPATLDFDAVGEDLVVMGWGATSSGGTTSTDLLEVTVPAVSHSDCSTNYGDSIRRETMFCAGRTGKDSCQGDSGGPIVRKSDQRQVGVVSWGIGCAWSGYPGVYSRVSVARAWL</sequence>
<evidence type="ECO:0000313" key="8">
    <source>
        <dbReference type="EMBL" id="EEH53111.1"/>
    </source>
</evidence>
<dbReference type="CDD" id="cd00190">
    <property type="entry name" value="Tryp_SPc"/>
    <property type="match status" value="1"/>
</dbReference>
<gene>
    <name evidence="8" type="ORF">MICPUCDRAFT_11334</name>
</gene>
<dbReference type="RefSeq" id="XP_003062292.1">
    <property type="nucleotide sequence ID" value="XM_003062246.1"/>
</dbReference>
<dbReference type="Gene3D" id="2.40.10.10">
    <property type="entry name" value="Trypsin-like serine proteases"/>
    <property type="match status" value="1"/>
</dbReference>
<feature type="domain" description="Peptidase S1" evidence="7">
    <location>
        <begin position="1"/>
        <end position="194"/>
    </location>
</feature>
<dbReference type="Pfam" id="PF00089">
    <property type="entry name" value="Trypsin"/>
    <property type="match status" value="1"/>
</dbReference>
<dbReference type="InterPro" id="IPR033116">
    <property type="entry name" value="TRYPSIN_SER"/>
</dbReference>
<dbReference type="InterPro" id="IPR009003">
    <property type="entry name" value="Peptidase_S1_PA"/>
</dbReference>